<protein>
    <submittedName>
        <fullName evidence="2">Uncharacterized protein</fullName>
    </submittedName>
</protein>
<evidence type="ECO:0000313" key="2">
    <source>
        <dbReference type="EMBL" id="CAL8144418.1"/>
    </source>
</evidence>
<accession>A0ABP1S7B6</accession>
<organism evidence="2 3">
    <name type="scientific">Orchesella dallaii</name>
    <dbReference type="NCBI Taxonomy" id="48710"/>
    <lineage>
        <taxon>Eukaryota</taxon>
        <taxon>Metazoa</taxon>
        <taxon>Ecdysozoa</taxon>
        <taxon>Arthropoda</taxon>
        <taxon>Hexapoda</taxon>
        <taxon>Collembola</taxon>
        <taxon>Entomobryomorpha</taxon>
        <taxon>Entomobryoidea</taxon>
        <taxon>Orchesellidae</taxon>
        <taxon>Orchesellinae</taxon>
        <taxon>Orchesella</taxon>
    </lineage>
</organism>
<sequence length="158" mass="18626">MFKSTVFLPLLASMFTTVISYPADHREETLLPFGLGPGNPKLESYYLDKYPQVGSQSDFGLPFHHKMFTIGANVDPIVKQQLSLQHDHDENDENMVLLDAGEGFRVMSRARREANPQFHHHHHHGGHHHHYPRFGYYYNPYNSFYNRYLNHHHHHHHH</sequence>
<keyword evidence="3" id="KW-1185">Reference proteome</keyword>
<evidence type="ECO:0000313" key="3">
    <source>
        <dbReference type="Proteomes" id="UP001642540"/>
    </source>
</evidence>
<evidence type="ECO:0000256" key="1">
    <source>
        <dbReference type="SAM" id="SignalP"/>
    </source>
</evidence>
<gene>
    <name evidence="2" type="ORF">ODALV1_LOCUS30189</name>
</gene>
<feature type="chain" id="PRO_5047239734" evidence="1">
    <location>
        <begin position="21"/>
        <end position="158"/>
    </location>
</feature>
<dbReference type="EMBL" id="CAXLJM020000160">
    <property type="protein sequence ID" value="CAL8144418.1"/>
    <property type="molecule type" value="Genomic_DNA"/>
</dbReference>
<keyword evidence="1" id="KW-0732">Signal</keyword>
<dbReference type="Proteomes" id="UP001642540">
    <property type="component" value="Unassembled WGS sequence"/>
</dbReference>
<name>A0ABP1S7B6_9HEXA</name>
<proteinExistence type="predicted"/>
<feature type="signal peptide" evidence="1">
    <location>
        <begin position="1"/>
        <end position="20"/>
    </location>
</feature>
<reference evidence="2 3" key="1">
    <citation type="submission" date="2024-08" db="EMBL/GenBank/DDBJ databases">
        <authorList>
            <person name="Cucini C."/>
            <person name="Frati F."/>
        </authorList>
    </citation>
    <scope>NUCLEOTIDE SEQUENCE [LARGE SCALE GENOMIC DNA]</scope>
</reference>
<comment type="caution">
    <text evidence="2">The sequence shown here is derived from an EMBL/GenBank/DDBJ whole genome shotgun (WGS) entry which is preliminary data.</text>
</comment>